<keyword evidence="3" id="KW-1133">Transmembrane helix</keyword>
<dbReference type="EMBL" id="KT946602">
    <property type="protein sequence ID" value="ANJ70784.1"/>
    <property type="molecule type" value="Genomic_DNA"/>
</dbReference>
<keyword evidence="1" id="KW-0175">Coiled coil</keyword>
<organism evidence="4">
    <name type="scientific">Caulerpa racemosa</name>
    <name type="common">Green alga</name>
    <dbReference type="NCBI Taxonomy" id="76317"/>
    <lineage>
        <taxon>Eukaryota</taxon>
        <taxon>Viridiplantae</taxon>
        <taxon>Chlorophyta</taxon>
        <taxon>core chlorophytes</taxon>
        <taxon>Ulvophyceae</taxon>
        <taxon>TCBD clade</taxon>
        <taxon>Bryopsidales</taxon>
        <taxon>Halimedineae</taxon>
        <taxon>Caulerpaceae</taxon>
        <taxon>Caulerpa</taxon>
    </lineage>
</organism>
<keyword evidence="3" id="KW-0812">Transmembrane</keyword>
<accession>A0A1I9LKC3</accession>
<dbReference type="AlphaFoldDB" id="A0A1I9LKC3"/>
<evidence type="ECO:0000256" key="3">
    <source>
        <dbReference type="SAM" id="Phobius"/>
    </source>
</evidence>
<feature type="transmembrane region" description="Helical" evidence="3">
    <location>
        <begin position="110"/>
        <end position="129"/>
    </location>
</feature>
<proteinExistence type="predicted"/>
<reference evidence="4" key="1">
    <citation type="submission" date="2015-10" db="EMBL/GenBank/DDBJ databases">
        <title>Complete chloroplast Genomes for Caulerpa racemosa and Codium decorticatum (Bryopsidales, Chlorophyta) and Comparative Analyses of Five Siphonous Green Seaweed Plastomes.</title>
        <authorList>
            <person name="Lam D.W."/>
            <person name="Lopez-Bautista J.M."/>
        </authorList>
    </citation>
    <scope>NUCLEOTIDE SEQUENCE</scope>
</reference>
<keyword evidence="4" id="KW-0934">Plastid</keyword>
<sequence>MPLPENKGIKLAGWVLLIFLVNRDTVYTTVLVDKLLEVPEVVRLLSCIRILGRFACVFIAINISKDLQEKDSKFIIWLFYGSLYYYKVFGLALSASSNMLQKKNCMFRKVYFLCGVYIVLSTFASYLGWGPQPSPLQIQKQKLSAEVMTVVPKKKKSKEKDLAKTWLETKKSKSQIYIEPTGVGLGSHFTEDPTPSATSEKPTGPEYQGQNTFIQYSDSESGTQEPLQWKTRRDLVKEAKRERKRKRKELQEKQEKYLAKITKAIVYIVLLYSFFRY</sequence>
<protein>
    <submittedName>
        <fullName evidence="4">Uncharacterized protein</fullName>
    </submittedName>
</protein>
<evidence type="ECO:0000313" key="4">
    <source>
        <dbReference type="EMBL" id="ANJ70784.1"/>
    </source>
</evidence>
<evidence type="ECO:0000256" key="2">
    <source>
        <dbReference type="SAM" id="MobiDB-lite"/>
    </source>
</evidence>
<evidence type="ECO:0000256" key="1">
    <source>
        <dbReference type="SAM" id="Coils"/>
    </source>
</evidence>
<keyword evidence="3" id="KW-0472">Membrane</keyword>
<keyword evidence="4" id="KW-0150">Chloroplast</keyword>
<dbReference type="RefSeq" id="YP_009326809.1">
    <property type="nucleotide sequence ID" value="NC_032042.1"/>
</dbReference>
<feature type="coiled-coil region" evidence="1">
    <location>
        <begin position="232"/>
        <end position="260"/>
    </location>
</feature>
<feature type="transmembrane region" description="Helical" evidence="3">
    <location>
        <begin position="75"/>
        <end position="95"/>
    </location>
</feature>
<dbReference type="GeneID" id="30511916"/>
<name>A0A1I9LKC3_CAURA</name>
<feature type="region of interest" description="Disordered" evidence="2">
    <location>
        <begin position="186"/>
        <end position="210"/>
    </location>
</feature>
<geneLocation type="chloroplast" evidence="4"/>
<gene>
    <name evidence="4" type="primary">orf7</name>
</gene>